<comment type="pathway">
    <text evidence="3">Protein modification; protein glycosylation.</text>
</comment>
<evidence type="ECO:0000256" key="8">
    <source>
        <dbReference type="ARBA" id="ARBA00022679"/>
    </source>
</evidence>
<reference evidence="19" key="1">
    <citation type="submission" date="2025-08" db="UniProtKB">
        <authorList>
            <consortium name="RefSeq"/>
        </authorList>
    </citation>
    <scope>IDENTIFICATION</scope>
</reference>
<evidence type="ECO:0000256" key="2">
    <source>
        <dbReference type="ARBA" id="ARBA00004613"/>
    </source>
</evidence>
<dbReference type="Pfam" id="PF15027">
    <property type="entry name" value="MGT5A_N"/>
    <property type="match status" value="1"/>
</dbReference>
<dbReference type="InterPro" id="IPR027833">
    <property type="entry name" value="MGT5A-like_N"/>
</dbReference>
<evidence type="ECO:0000256" key="5">
    <source>
        <dbReference type="ARBA" id="ARBA00012671"/>
    </source>
</evidence>
<dbReference type="PANTHER" id="PTHR15075">
    <property type="entry name" value="ALPHA-MANNOSIDE BETA-1,6-N-ACETYLGLUCOSAMINYLTRANSFERASE"/>
    <property type="match status" value="1"/>
</dbReference>
<dbReference type="GO" id="GO:0000139">
    <property type="term" value="C:Golgi membrane"/>
    <property type="evidence" value="ECO:0007669"/>
    <property type="project" value="UniProtKB-SubCell"/>
</dbReference>
<keyword evidence="12" id="KW-0333">Golgi apparatus</keyword>
<accession>A0A6P7TGW2</accession>
<keyword evidence="14" id="KW-0325">Glycoprotein</keyword>
<evidence type="ECO:0000256" key="3">
    <source>
        <dbReference type="ARBA" id="ARBA00004922"/>
    </source>
</evidence>
<evidence type="ECO:0000256" key="1">
    <source>
        <dbReference type="ARBA" id="ARBA00004323"/>
    </source>
</evidence>
<dbReference type="GO" id="GO:0006487">
    <property type="term" value="P:protein N-linked glycosylation"/>
    <property type="evidence" value="ECO:0007669"/>
    <property type="project" value="TreeGrafter"/>
</dbReference>
<keyword evidence="9" id="KW-0812">Transmembrane</keyword>
<sequence length="763" mass="87838">MPFRDLPMALKLWRYYLRTPARRSIVFLALLIMVLAMTVFNISYVSFNKPQKDSDLLQNDIIKLSEKYVRALAQESNGVVDGPYAGRFTAYDLKKTIAVLLENMLNRLDKMETLLNYLMPNQSLAYRNNLSFNLISQNSYLNAKDILAGKVESCTLSPSDKISHPFCTGKLEWMRRMWKTHPCYKLYGVDGTECSFLMYLSEVEMWCPSKSWRGNLTENHRRKISTVYANVTTNIEQLMSLLVDPNERQGYAFIRMRIQRMWQKWIEAIKSLLKKQNLNKRPKKRVLIHLGLLTKQTGWKFAEMQFKGGPLGELVQWSDLISSLYLLGHNITITSEMEQLTGILSKLPSVLSPCQARKDLPVDMIYTDLVGLRQFKKHVKGGYGKFSCLLRIVDSFGTEPAYNHRDFARRNKLLTTWGGQDLHSQQFFTMFPHTPDNSFMGFVVEQHLKDPVLPSIKKKNQAVVYGKNELMWKDKTNYLAVVNKYVDIHGTVYVDGKTNKSRYIPLYVKNHGLLKGEELHTLLRESKLFIGLGFPYEGPAPLEAIANGCVFLNPKFNPPHSSKNTPFFKGKPTSRNLTSQHPYAEHYIGRPYVYSVDINDLAAVESVLSEIGSLNKFEPYMPYEFTEEGMLQRLNAYLEGQNFCSFQKTAPKWPPSDAVAIYLGEAGKPCNDVCWQRNRICEPSYFEDINNLESLKKYKANCTTKKSITDIYYPAFNPKTFECILQTDERLFSCAGEKFPLMRLCPCRDYIKGQSALCKNCDR</sequence>
<evidence type="ECO:0000256" key="14">
    <source>
        <dbReference type="ARBA" id="ARBA00023180"/>
    </source>
</evidence>
<feature type="domain" description="MGT5A-like N-terminal" evidence="17">
    <location>
        <begin position="40"/>
        <end position="129"/>
    </location>
</feature>
<evidence type="ECO:0000256" key="12">
    <source>
        <dbReference type="ARBA" id="ARBA00023034"/>
    </source>
</evidence>
<evidence type="ECO:0000256" key="6">
    <source>
        <dbReference type="ARBA" id="ARBA00022525"/>
    </source>
</evidence>
<evidence type="ECO:0000259" key="17">
    <source>
        <dbReference type="Pfam" id="PF15027"/>
    </source>
</evidence>
<evidence type="ECO:0000256" key="13">
    <source>
        <dbReference type="ARBA" id="ARBA00023136"/>
    </source>
</evidence>
<organism evidence="18 19">
    <name type="scientific">Octopus sinensis</name>
    <name type="common">East Asian common octopus</name>
    <dbReference type="NCBI Taxonomy" id="2607531"/>
    <lineage>
        <taxon>Eukaryota</taxon>
        <taxon>Metazoa</taxon>
        <taxon>Spiralia</taxon>
        <taxon>Lophotrochozoa</taxon>
        <taxon>Mollusca</taxon>
        <taxon>Cephalopoda</taxon>
        <taxon>Coleoidea</taxon>
        <taxon>Octopodiformes</taxon>
        <taxon>Octopoda</taxon>
        <taxon>Incirrata</taxon>
        <taxon>Octopodidae</taxon>
        <taxon>Octopus</taxon>
    </lineage>
</organism>
<comment type="similarity">
    <text evidence="4">Belongs to the glycosyltransferase 18 family.</text>
</comment>
<comment type="subcellular location">
    <subcellularLocation>
        <location evidence="1">Golgi apparatus membrane</location>
        <topology evidence="1">Single-pass type II membrane protein</topology>
    </subcellularLocation>
    <subcellularLocation>
        <location evidence="2">Secreted</location>
    </subcellularLocation>
</comment>
<keyword evidence="13" id="KW-0472">Membrane</keyword>
<evidence type="ECO:0000256" key="10">
    <source>
        <dbReference type="ARBA" id="ARBA00022968"/>
    </source>
</evidence>
<dbReference type="AlphaFoldDB" id="A0A6P7TGW2"/>
<keyword evidence="6" id="KW-0964">Secreted</keyword>
<dbReference type="GO" id="GO:0030144">
    <property type="term" value="F:alpha-1,6-mannosylglycoprotein 6-beta-N-acetylglucosaminyltransferase activity"/>
    <property type="evidence" value="ECO:0007669"/>
    <property type="project" value="UniProtKB-EC"/>
</dbReference>
<dbReference type="Proteomes" id="UP000515154">
    <property type="component" value="Linkage group LG24"/>
</dbReference>
<proteinExistence type="inferred from homology"/>
<dbReference type="KEGG" id="osn:115223971"/>
<evidence type="ECO:0000256" key="15">
    <source>
        <dbReference type="ARBA" id="ARBA00048243"/>
    </source>
</evidence>
<evidence type="ECO:0000256" key="4">
    <source>
        <dbReference type="ARBA" id="ARBA00007477"/>
    </source>
</evidence>
<dbReference type="UniPathway" id="UPA00378"/>
<evidence type="ECO:0000256" key="11">
    <source>
        <dbReference type="ARBA" id="ARBA00022989"/>
    </source>
</evidence>
<keyword evidence="10" id="KW-0735">Signal-anchor</keyword>
<dbReference type="InterPro" id="IPR052105">
    <property type="entry name" value="MGAT5_Glycosyltransferase"/>
</dbReference>
<comment type="catalytic activity">
    <reaction evidence="15">
        <text>N(4)-{beta-D-GlcNAc-(1-&gt;2)-[beta-D-GlcNAc-(1-&gt;4)]-alpha-D-Man-(1-&gt;3)-[beta-D-GlcNAc-(1-&gt;2)-alpha-D-Man-(1-&gt;6)]-beta-D-Man-(1-&gt;4)-beta-D-GlcNAc-(1-&gt;4)-beta-D-GlcNAc}-L-asparaginyl-[protein] + UDP-N-acetyl-alpha-D-glucosamine = N(4)-{beta-D-GlcNAc-(1-&gt;2)-[beta-D-GlcNAc-(1-&gt;4)]-alpha-D-Man-(1-&gt;3)-[beta-D-GlcNAc-(1-&gt;2)-[beta-D-GlcNAc-(1-&gt;6)]-alpha-D-Man-(1-&gt;6)]-beta-D-Man-(1-&gt;4)-beta-D-GlcNAc-(1-&gt;4)-beta-D-GlcNAc}-L-asparaginyl-[protein] + UDP + H(+)</text>
        <dbReference type="Rhea" id="RHEA:16921"/>
        <dbReference type="Rhea" id="RHEA-COMP:14374"/>
        <dbReference type="Rhea" id="RHEA-COMP:14377"/>
        <dbReference type="ChEBI" id="CHEBI:15378"/>
        <dbReference type="ChEBI" id="CHEBI:57705"/>
        <dbReference type="ChEBI" id="CHEBI:58223"/>
        <dbReference type="ChEBI" id="CHEBI:139507"/>
        <dbReference type="ChEBI" id="CHEBI:139510"/>
        <dbReference type="EC" id="2.4.1.155"/>
    </reaction>
</comment>
<protein>
    <recommendedName>
        <fullName evidence="5">alpha-1,6-mannosyl-glycoprotein 6-beta-N-acetylglucosaminyltransferase</fullName>
        <ecNumber evidence="5">2.4.1.155</ecNumber>
    </recommendedName>
</protein>
<gene>
    <name evidence="19" type="primary">LOC115223971</name>
</gene>
<keyword evidence="7" id="KW-0328">Glycosyltransferase</keyword>
<keyword evidence="8" id="KW-0808">Transferase</keyword>
<dbReference type="RefSeq" id="XP_029650593.1">
    <property type="nucleotide sequence ID" value="XM_029794733.2"/>
</dbReference>
<keyword evidence="11" id="KW-1133">Transmembrane helix</keyword>
<dbReference type="EC" id="2.4.1.155" evidence="5"/>
<evidence type="ECO:0000259" key="16">
    <source>
        <dbReference type="Pfam" id="PF15024"/>
    </source>
</evidence>
<evidence type="ECO:0000313" key="18">
    <source>
        <dbReference type="Proteomes" id="UP000515154"/>
    </source>
</evidence>
<feature type="domain" description="Glycosyltransferase family 18 catalytic" evidence="16">
    <location>
        <begin position="183"/>
        <end position="747"/>
    </location>
</feature>
<evidence type="ECO:0000256" key="7">
    <source>
        <dbReference type="ARBA" id="ARBA00022676"/>
    </source>
</evidence>
<keyword evidence="18" id="KW-1185">Reference proteome</keyword>
<name>A0A6P7TGW2_9MOLL</name>
<dbReference type="GO" id="GO:0005576">
    <property type="term" value="C:extracellular region"/>
    <property type="evidence" value="ECO:0007669"/>
    <property type="project" value="UniProtKB-SubCell"/>
</dbReference>
<dbReference type="InterPro" id="IPR026116">
    <property type="entry name" value="GT18_cat"/>
</dbReference>
<evidence type="ECO:0000256" key="9">
    <source>
        <dbReference type="ARBA" id="ARBA00022692"/>
    </source>
</evidence>
<dbReference type="Pfam" id="PF15024">
    <property type="entry name" value="Glyco_transf_18"/>
    <property type="match status" value="1"/>
</dbReference>
<evidence type="ECO:0000313" key="19">
    <source>
        <dbReference type="RefSeq" id="XP_029650593.1"/>
    </source>
</evidence>
<dbReference type="PANTHER" id="PTHR15075:SF2">
    <property type="entry name" value="ALPHA-1,6-MANNOSYLGLYCOPROTEIN 6-BETA-N-ACETYLGLUCOSAMINYLTRANSFERASE"/>
    <property type="match status" value="1"/>
</dbReference>